<comment type="subcellular location">
    <subcellularLocation>
        <location evidence="1">Membrane</location>
        <topology evidence="1">Multi-pass membrane protein</topology>
    </subcellularLocation>
</comment>
<evidence type="ECO:0000256" key="2">
    <source>
        <dbReference type="ARBA" id="ARBA00009012"/>
    </source>
</evidence>
<evidence type="ECO:0000313" key="7">
    <source>
        <dbReference type="EMBL" id="MDQ0167804.1"/>
    </source>
</evidence>
<dbReference type="EMBL" id="JAUSTY010000020">
    <property type="protein sequence ID" value="MDQ0167804.1"/>
    <property type="molecule type" value="Genomic_DNA"/>
</dbReference>
<evidence type="ECO:0000256" key="1">
    <source>
        <dbReference type="ARBA" id="ARBA00004141"/>
    </source>
</evidence>
<evidence type="ECO:0000256" key="6">
    <source>
        <dbReference type="SAM" id="Phobius"/>
    </source>
</evidence>
<evidence type="ECO:0000256" key="3">
    <source>
        <dbReference type="ARBA" id="ARBA00022692"/>
    </source>
</evidence>
<feature type="transmembrane region" description="Helical" evidence="6">
    <location>
        <begin position="83"/>
        <end position="101"/>
    </location>
</feature>
<dbReference type="PANTHER" id="PTHR13353">
    <property type="entry name" value="TRANSMEMBRANE PROTEIN 19"/>
    <property type="match status" value="1"/>
</dbReference>
<feature type="transmembrane region" description="Helical" evidence="6">
    <location>
        <begin position="248"/>
        <end position="269"/>
    </location>
</feature>
<organism evidence="7 8">
    <name type="scientific">Caldalkalibacillus horti</name>
    <dbReference type="NCBI Taxonomy" id="77523"/>
    <lineage>
        <taxon>Bacteria</taxon>
        <taxon>Bacillati</taxon>
        <taxon>Bacillota</taxon>
        <taxon>Bacilli</taxon>
        <taxon>Bacillales</taxon>
        <taxon>Bacillaceae</taxon>
        <taxon>Caldalkalibacillus</taxon>
    </lineage>
</organism>
<sequence length="270" mass="29325">MEWLIALFCSTLLALIAYFKRKLSFSGLFAAIAVGTSIFGATGIYGFIVLFFFFVSSTLLGMIKRVSHSAVERVVEKGDRRDYLQVFANGGLAAASALAYALLNDAVFLVVMCASLAAATADTWASELGRWSKARPIHILTREKVEPGTSGAITTLGTLASVSGAVFLALVSIPLILQGKGNLGFESYMAIMLIVVAGWLGNWMDTYVGAKWQVRYQCPDCLAFTEKTVCHTQTVQVAGIRWMNNDMVNAICTVSAGFFAVFLTLMFRFL</sequence>
<dbReference type="InterPro" id="IPR002794">
    <property type="entry name" value="DUF92_TMEM19"/>
</dbReference>
<dbReference type="PANTHER" id="PTHR13353:SF5">
    <property type="entry name" value="TRANSMEMBRANE PROTEIN 19"/>
    <property type="match status" value="1"/>
</dbReference>
<reference evidence="7 8" key="1">
    <citation type="submission" date="2023-07" db="EMBL/GenBank/DDBJ databases">
        <title>Genomic Encyclopedia of Type Strains, Phase IV (KMG-IV): sequencing the most valuable type-strain genomes for metagenomic binning, comparative biology and taxonomic classification.</title>
        <authorList>
            <person name="Goeker M."/>
        </authorList>
    </citation>
    <scope>NUCLEOTIDE SEQUENCE [LARGE SCALE GENOMIC DNA]</scope>
    <source>
        <strain evidence="7 8">DSM 12751</strain>
    </source>
</reference>
<evidence type="ECO:0000256" key="5">
    <source>
        <dbReference type="ARBA" id="ARBA00023136"/>
    </source>
</evidence>
<evidence type="ECO:0000313" key="8">
    <source>
        <dbReference type="Proteomes" id="UP001235840"/>
    </source>
</evidence>
<proteinExistence type="inferred from homology"/>
<dbReference type="RefSeq" id="WP_307397018.1">
    <property type="nucleotide sequence ID" value="NZ_BAAADK010000049.1"/>
</dbReference>
<keyword evidence="3 6" id="KW-0812">Transmembrane</keyword>
<evidence type="ECO:0000256" key="4">
    <source>
        <dbReference type="ARBA" id="ARBA00022989"/>
    </source>
</evidence>
<feature type="transmembrane region" description="Helical" evidence="6">
    <location>
        <begin position="183"/>
        <end position="201"/>
    </location>
</feature>
<gene>
    <name evidence="7" type="ORF">J2S11_003733</name>
</gene>
<accession>A0ABT9W3J4</accession>
<comment type="caution">
    <text evidence="7">The sequence shown here is derived from an EMBL/GenBank/DDBJ whole genome shotgun (WGS) entry which is preliminary data.</text>
</comment>
<name>A0ABT9W3J4_9BACI</name>
<dbReference type="Proteomes" id="UP001235840">
    <property type="component" value="Unassembled WGS sequence"/>
</dbReference>
<dbReference type="Pfam" id="PF01940">
    <property type="entry name" value="DUF92"/>
    <property type="match status" value="1"/>
</dbReference>
<feature type="transmembrane region" description="Helical" evidence="6">
    <location>
        <begin position="107"/>
        <end position="125"/>
    </location>
</feature>
<comment type="similarity">
    <text evidence="2">Belongs to the TMEM19 family.</text>
</comment>
<feature type="transmembrane region" description="Helical" evidence="6">
    <location>
        <begin position="152"/>
        <end position="177"/>
    </location>
</feature>
<keyword evidence="5 6" id="KW-0472">Membrane</keyword>
<feature type="transmembrane region" description="Helical" evidence="6">
    <location>
        <begin position="29"/>
        <end position="62"/>
    </location>
</feature>
<protein>
    <submittedName>
        <fullName evidence="7">Uncharacterized protein (TIGR00297 family)</fullName>
    </submittedName>
</protein>
<keyword evidence="4 6" id="KW-1133">Transmembrane helix</keyword>
<keyword evidence="8" id="KW-1185">Reference proteome</keyword>